<dbReference type="Pfam" id="PF00028">
    <property type="entry name" value="Cadherin"/>
    <property type="match status" value="4"/>
</dbReference>
<accession>A0A812C995</accession>
<dbReference type="FunFam" id="2.60.40.60:FF:000020">
    <property type="entry name" value="Dachsous cadherin-related 1b"/>
    <property type="match status" value="1"/>
</dbReference>
<organism evidence="11 12">
    <name type="scientific">Acanthosepion pharaonis</name>
    <name type="common">Pharaoh cuttlefish</name>
    <name type="synonym">Sepia pharaonis</name>
    <dbReference type="NCBI Taxonomy" id="158019"/>
    <lineage>
        <taxon>Eukaryota</taxon>
        <taxon>Metazoa</taxon>
        <taxon>Spiralia</taxon>
        <taxon>Lophotrochozoa</taxon>
        <taxon>Mollusca</taxon>
        <taxon>Cephalopoda</taxon>
        <taxon>Coleoidea</taxon>
        <taxon>Decapodiformes</taxon>
        <taxon>Sepiida</taxon>
        <taxon>Sepiina</taxon>
        <taxon>Sepiidae</taxon>
        <taxon>Acanthosepion</taxon>
    </lineage>
</organism>
<feature type="signal peptide" evidence="9">
    <location>
        <begin position="1"/>
        <end position="21"/>
    </location>
</feature>
<dbReference type="PROSITE" id="PS00232">
    <property type="entry name" value="CADHERIN_1"/>
    <property type="match status" value="1"/>
</dbReference>
<evidence type="ECO:0000256" key="7">
    <source>
        <dbReference type="PROSITE-ProRule" id="PRU00043"/>
    </source>
</evidence>
<dbReference type="OrthoDB" id="6162519at2759"/>
<keyword evidence="9" id="KW-0732">Signal</keyword>
<dbReference type="FunFam" id="2.60.40.60:FF:000015">
    <property type="entry name" value="FAT atypical cadherin 1"/>
    <property type="match status" value="1"/>
</dbReference>
<evidence type="ECO:0000256" key="6">
    <source>
        <dbReference type="ARBA" id="ARBA00023136"/>
    </source>
</evidence>
<comment type="caution">
    <text evidence="11">The sequence shown here is derived from an EMBL/GenBank/DDBJ whole genome shotgun (WGS) entry which is preliminary data.</text>
</comment>
<keyword evidence="12" id="KW-1185">Reference proteome</keyword>
<comment type="subcellular location">
    <subcellularLocation>
        <location evidence="1">Membrane</location>
    </subcellularLocation>
</comment>
<dbReference type="EMBL" id="CAHIKZ030001236">
    <property type="protein sequence ID" value="CAE1257263.1"/>
    <property type="molecule type" value="Genomic_DNA"/>
</dbReference>
<evidence type="ECO:0000313" key="12">
    <source>
        <dbReference type="Proteomes" id="UP000597762"/>
    </source>
</evidence>
<dbReference type="Gene3D" id="2.60.40.60">
    <property type="entry name" value="Cadherins"/>
    <property type="match status" value="5"/>
</dbReference>
<evidence type="ECO:0000313" key="11">
    <source>
        <dbReference type="EMBL" id="CAE1257263.1"/>
    </source>
</evidence>
<evidence type="ECO:0000256" key="8">
    <source>
        <dbReference type="SAM" id="Phobius"/>
    </source>
</evidence>
<dbReference type="SUPFAM" id="SSF49313">
    <property type="entry name" value="Cadherin-like"/>
    <property type="match status" value="5"/>
</dbReference>
<dbReference type="PRINTS" id="PR00205">
    <property type="entry name" value="CADHERIN"/>
</dbReference>
<dbReference type="GO" id="GO:0031175">
    <property type="term" value="P:neuron projection development"/>
    <property type="evidence" value="ECO:0007669"/>
    <property type="project" value="TreeGrafter"/>
</dbReference>
<feature type="chain" id="PRO_5032308106" description="Cadherin domain-containing protein" evidence="9">
    <location>
        <begin position="22"/>
        <end position="898"/>
    </location>
</feature>
<keyword evidence="6 8" id="KW-0472">Membrane</keyword>
<dbReference type="AlphaFoldDB" id="A0A812C995"/>
<feature type="transmembrane region" description="Helical" evidence="8">
    <location>
        <begin position="730"/>
        <end position="752"/>
    </location>
</feature>
<dbReference type="InterPro" id="IPR020894">
    <property type="entry name" value="Cadherin_CS"/>
</dbReference>
<evidence type="ECO:0000256" key="1">
    <source>
        <dbReference type="ARBA" id="ARBA00004370"/>
    </source>
</evidence>
<feature type="domain" description="Cadherin" evidence="10">
    <location>
        <begin position="53"/>
        <end position="161"/>
    </location>
</feature>
<evidence type="ECO:0000259" key="10">
    <source>
        <dbReference type="PROSITE" id="PS50268"/>
    </source>
</evidence>
<keyword evidence="2 8" id="KW-0812">Transmembrane</keyword>
<keyword evidence="3" id="KW-0677">Repeat</keyword>
<dbReference type="GO" id="GO:0007156">
    <property type="term" value="P:homophilic cell adhesion via plasma membrane adhesion molecules"/>
    <property type="evidence" value="ECO:0007669"/>
    <property type="project" value="InterPro"/>
</dbReference>
<dbReference type="SMART" id="SM00112">
    <property type="entry name" value="CA"/>
    <property type="match status" value="5"/>
</dbReference>
<dbReference type="GO" id="GO:0016342">
    <property type="term" value="C:catenin complex"/>
    <property type="evidence" value="ECO:0007669"/>
    <property type="project" value="TreeGrafter"/>
</dbReference>
<evidence type="ECO:0000256" key="3">
    <source>
        <dbReference type="ARBA" id="ARBA00022737"/>
    </source>
</evidence>
<protein>
    <recommendedName>
        <fullName evidence="10">Cadherin domain-containing protein</fullName>
    </recommendedName>
</protein>
<dbReference type="GO" id="GO:0008013">
    <property type="term" value="F:beta-catenin binding"/>
    <property type="evidence" value="ECO:0007669"/>
    <property type="project" value="TreeGrafter"/>
</dbReference>
<dbReference type="PROSITE" id="PS50268">
    <property type="entry name" value="CADHERIN_2"/>
    <property type="match status" value="4"/>
</dbReference>
<evidence type="ECO:0000256" key="2">
    <source>
        <dbReference type="ARBA" id="ARBA00022692"/>
    </source>
</evidence>
<dbReference type="GO" id="GO:0045296">
    <property type="term" value="F:cadherin binding"/>
    <property type="evidence" value="ECO:0007669"/>
    <property type="project" value="TreeGrafter"/>
</dbReference>
<gene>
    <name evidence="11" type="ORF">SPHA_30681</name>
</gene>
<evidence type="ECO:0000256" key="4">
    <source>
        <dbReference type="ARBA" id="ARBA00022837"/>
    </source>
</evidence>
<dbReference type="Proteomes" id="UP000597762">
    <property type="component" value="Unassembled WGS sequence"/>
</dbReference>
<dbReference type="InterPro" id="IPR039808">
    <property type="entry name" value="Cadherin"/>
</dbReference>
<sequence>MFTRATVLFIILIIIFDHSKQDCSNIKNTVNHHPPLNYFIFVDGVNEFPPGFPNKSLLIFTPENTAVNTSVYTFKGNSFEATDKDIYPKNNVTIRYAIQNDVNKTFEITDSQNGVIQLKKKLDYIIKNLYILNISATDGEFFGFMLLNIQVLDNDNLPPVFTSLKYQLSVPEEAYYLLNTSLKTVPEIHAYDKDTGINQTINYKIHKDTKSDAFLINSSSGKLQLSKVLDRETQEKYTVFVQAYQTDLPLTKTAIAVVEVTVLDIDDNLPEFENDVYNVQVLENAPEGLFVYKFSAVDVDNSPNNIFTYKLYDQYNAFNLNATTGELTVRNSSILDRETHEMMKVKVSAVEKTGNESKMCDLNIKLLDVNDNNPVFERAGYLLFAKDLSNGSYIGSVVATDADVGKNAELRYGLTDLVQWGGKPPPIYIEDISGRIFANTFLRPATSYKFFLQACDYFGDPSYHRCTKVPVMIVAKNASKSDNTRIVHHVYVDENTPIKTRLIDLKTLFDVNVNDHTPTFSQLEYTFLISSKMPAGHIIGKISVTDRDGLPPNNETFFVIPGSFSISEFVIIDNKTGNLLLKKPLHSQTDKNNLEFLVKATDEGHPPLSSLATVRLMFNKNLNVYMISTSLSKQLVEENKVTFEKNMTAILGIQIVIERVEHGEHYNSGQHLQLGGSTIYLSGTDTNGTKISREQLRSLVLSKEILLQAVFDKNKLKTIPDYWKPGTTEISLLVLATFLLICCIICIYVVCVKHQMEQRTRRLLHNLNRDQSLYISQELKLEASNYSGNSLVLSSSTITPFSEHSPTSTSQSNFTEVTLESESKRVRFANNGSVEDLSLSTLTPDDESPVDNINLHEQDTVNIEISTPVDSWSPCDNDHSDDDGIFYFSSSSSSMTHL</sequence>
<evidence type="ECO:0000256" key="5">
    <source>
        <dbReference type="ARBA" id="ARBA00022989"/>
    </source>
</evidence>
<dbReference type="GO" id="GO:0005509">
    <property type="term" value="F:calcium ion binding"/>
    <property type="evidence" value="ECO:0007669"/>
    <property type="project" value="UniProtKB-UniRule"/>
</dbReference>
<dbReference type="InterPro" id="IPR015919">
    <property type="entry name" value="Cadherin-like_sf"/>
</dbReference>
<dbReference type="InterPro" id="IPR002126">
    <property type="entry name" value="Cadherin-like_dom"/>
</dbReference>
<proteinExistence type="predicted"/>
<dbReference type="PANTHER" id="PTHR24027:SF438">
    <property type="entry name" value="CADHERIN 23"/>
    <property type="match status" value="1"/>
</dbReference>
<evidence type="ECO:0000256" key="9">
    <source>
        <dbReference type="SAM" id="SignalP"/>
    </source>
</evidence>
<feature type="domain" description="Cadherin" evidence="10">
    <location>
        <begin position="521"/>
        <end position="616"/>
    </location>
</feature>
<dbReference type="CDD" id="cd11304">
    <property type="entry name" value="Cadherin_repeat"/>
    <property type="match status" value="5"/>
</dbReference>
<feature type="domain" description="Cadherin" evidence="10">
    <location>
        <begin position="162"/>
        <end position="272"/>
    </location>
</feature>
<reference evidence="11" key="1">
    <citation type="submission" date="2021-01" db="EMBL/GenBank/DDBJ databases">
        <authorList>
            <person name="Li R."/>
            <person name="Bekaert M."/>
        </authorList>
    </citation>
    <scope>NUCLEOTIDE SEQUENCE</scope>
    <source>
        <strain evidence="11">Farmed</strain>
    </source>
</reference>
<keyword evidence="4 7" id="KW-0106">Calcium</keyword>
<feature type="domain" description="Cadherin" evidence="10">
    <location>
        <begin position="273"/>
        <end position="376"/>
    </location>
</feature>
<keyword evidence="5 8" id="KW-1133">Transmembrane helix</keyword>
<name>A0A812C995_ACAPH</name>
<dbReference type="PANTHER" id="PTHR24027">
    <property type="entry name" value="CADHERIN-23"/>
    <property type="match status" value="1"/>
</dbReference>
<dbReference type="GO" id="GO:0016477">
    <property type="term" value="P:cell migration"/>
    <property type="evidence" value="ECO:0007669"/>
    <property type="project" value="TreeGrafter"/>
</dbReference>